<dbReference type="AlphaFoldDB" id="A0A0F7D0V5"/>
<dbReference type="KEGG" id="sfw:WN53_01345"/>
<evidence type="ECO:0000256" key="1">
    <source>
        <dbReference type="ARBA" id="ARBA00004127"/>
    </source>
</evidence>
<dbReference type="InterPro" id="IPR020846">
    <property type="entry name" value="MFS_dom"/>
</dbReference>
<dbReference type="InterPro" id="IPR036259">
    <property type="entry name" value="MFS_trans_sf"/>
</dbReference>
<keyword evidence="5" id="KW-0472">Membrane</keyword>
<keyword evidence="4" id="KW-1133">Transmembrane helix</keyword>
<dbReference type="Gene3D" id="1.20.1250.20">
    <property type="entry name" value="MFS general substrate transporter like domains"/>
    <property type="match status" value="1"/>
</dbReference>
<dbReference type="EMBL" id="CABEEZ010000167">
    <property type="protein sequence ID" value="VTR60974.1"/>
    <property type="molecule type" value="Genomic_DNA"/>
</dbReference>
<comment type="subcellular location">
    <subcellularLocation>
        <location evidence="1">Endomembrane system</location>
        <topology evidence="1">Multi-pass membrane protein</topology>
    </subcellularLocation>
</comment>
<keyword evidence="2" id="KW-0813">Transport</keyword>
<proteinExistence type="predicted"/>
<reference evidence="6" key="1">
    <citation type="submission" date="2019-05" db="EMBL/GenBank/DDBJ databases">
        <authorList>
            <consortium name="Pathogen Informatics"/>
        </authorList>
    </citation>
    <scope>NUCLEOTIDE SEQUENCE [LARGE SCALE GENOMIC DNA]</scope>
    <source>
        <strain evidence="6">NCTC12965</strain>
    </source>
</reference>
<dbReference type="Pfam" id="PF07690">
    <property type="entry name" value="MFS_1"/>
    <property type="match status" value="1"/>
</dbReference>
<dbReference type="GeneID" id="30318794"/>
<evidence type="ECO:0000313" key="6">
    <source>
        <dbReference type="EMBL" id="VTR60974.1"/>
    </source>
</evidence>
<dbReference type="InterPro" id="IPR005829">
    <property type="entry name" value="Sugar_transporter_CS"/>
</dbReference>
<accession>A0A0F7D0V5</accession>
<dbReference type="SUPFAM" id="SSF103473">
    <property type="entry name" value="MFS general substrate transporter"/>
    <property type="match status" value="1"/>
</dbReference>
<sequence length="459" mass="49668">MAYRTKVAIVYLLGFFVDLINMFIANVAYPAIGHALQASISQLAWISNGYLLGLTLVIPLSAWLAQRIGGRQVFLLSLVLFMLATTAAGRAGSIETLIGWRVIQGMGGGLLIPIGQTLTYQLFRSHERAGLSAAIMLVGLLAPALSPALGGLIVDHLDWRWVFFSNLPLAALALLLAIFWLRNEPAPSEVKRLDITGLISACLALTLILLGLTRLSEPHLLLQGAILLFAGLLVFAYYLRHSLRHPNPLLNLRLVRDPQLRIAMIVYQCIPGLFIGVSLVAMLYLQNQLGMSATQVGGLMVPWSLASFAAITLTGKVFNRCGPRPLFIAGCALQGLGMLALSQIGDAGQHSWQIFAFALMGLGGSLCSSTAQSCAFLTVADTQLADASALWNINRQLSFCFGVTLLSLLLNLLLGHLEPLVAYRYCFYLAAASTLFPMLLCLRITNRAIVRHLNAEQGS</sequence>
<evidence type="ECO:0000256" key="2">
    <source>
        <dbReference type="ARBA" id="ARBA00022448"/>
    </source>
</evidence>
<dbReference type="RefSeq" id="WP_024484820.1">
    <property type="nucleotide sequence ID" value="NZ_CAMISI010000009.1"/>
</dbReference>
<protein>
    <submittedName>
        <fullName evidence="6">High-copy suppressor of rspA</fullName>
    </submittedName>
</protein>
<dbReference type="STRING" id="47917.AV650_24085"/>
<evidence type="ECO:0000256" key="5">
    <source>
        <dbReference type="ARBA" id="ARBA00023136"/>
    </source>
</evidence>
<dbReference type="GO" id="GO:0005886">
    <property type="term" value="C:plasma membrane"/>
    <property type="evidence" value="ECO:0007669"/>
    <property type="project" value="UniProtKB-SubCell"/>
</dbReference>
<dbReference type="PROSITE" id="PS00217">
    <property type="entry name" value="SUGAR_TRANSPORT_2"/>
    <property type="match status" value="1"/>
</dbReference>
<dbReference type="GO" id="GO:0022857">
    <property type="term" value="F:transmembrane transporter activity"/>
    <property type="evidence" value="ECO:0007669"/>
    <property type="project" value="InterPro"/>
</dbReference>
<dbReference type="PANTHER" id="PTHR42718">
    <property type="entry name" value="MAJOR FACILITATOR SUPERFAMILY MULTIDRUG TRANSPORTER MFSC"/>
    <property type="match status" value="1"/>
</dbReference>
<dbReference type="InterPro" id="IPR011701">
    <property type="entry name" value="MFS"/>
</dbReference>
<evidence type="ECO:0000256" key="3">
    <source>
        <dbReference type="ARBA" id="ARBA00022692"/>
    </source>
</evidence>
<dbReference type="Gene3D" id="1.20.1720.10">
    <property type="entry name" value="Multidrug resistance protein D"/>
    <property type="match status" value="1"/>
</dbReference>
<dbReference type="PANTHER" id="PTHR42718:SF9">
    <property type="entry name" value="MAJOR FACILITATOR SUPERFAMILY MULTIDRUG TRANSPORTER MFSC"/>
    <property type="match status" value="1"/>
</dbReference>
<dbReference type="PROSITE" id="PS50850">
    <property type="entry name" value="MFS"/>
    <property type="match status" value="1"/>
</dbReference>
<keyword evidence="3" id="KW-0812">Transmembrane</keyword>
<organism evidence="6">
    <name type="scientific">Serratia fonticola</name>
    <dbReference type="NCBI Taxonomy" id="47917"/>
    <lineage>
        <taxon>Bacteria</taxon>
        <taxon>Pseudomonadati</taxon>
        <taxon>Pseudomonadota</taxon>
        <taxon>Gammaproteobacteria</taxon>
        <taxon>Enterobacterales</taxon>
        <taxon>Yersiniaceae</taxon>
        <taxon>Serratia</taxon>
    </lineage>
</organism>
<evidence type="ECO:0000256" key="4">
    <source>
        <dbReference type="ARBA" id="ARBA00022989"/>
    </source>
</evidence>
<gene>
    <name evidence="6" type="primary">hsrA_3</name>
    <name evidence="6" type="ORF">NCTC12965_08685</name>
</gene>
<name>A0A0F7D0V5_SERFO</name>